<evidence type="ECO:0000313" key="2">
    <source>
        <dbReference type="Proteomes" id="UP001431783"/>
    </source>
</evidence>
<accession>A0AAW1URU2</accession>
<dbReference type="EMBL" id="JARQZJ010000095">
    <property type="protein sequence ID" value="KAK9885533.1"/>
    <property type="molecule type" value="Genomic_DNA"/>
</dbReference>
<gene>
    <name evidence="1" type="ORF">WA026_011028</name>
</gene>
<keyword evidence="2" id="KW-1185">Reference proteome</keyword>
<organism evidence="1 2">
    <name type="scientific">Henosepilachna vigintioctopunctata</name>
    <dbReference type="NCBI Taxonomy" id="420089"/>
    <lineage>
        <taxon>Eukaryota</taxon>
        <taxon>Metazoa</taxon>
        <taxon>Ecdysozoa</taxon>
        <taxon>Arthropoda</taxon>
        <taxon>Hexapoda</taxon>
        <taxon>Insecta</taxon>
        <taxon>Pterygota</taxon>
        <taxon>Neoptera</taxon>
        <taxon>Endopterygota</taxon>
        <taxon>Coleoptera</taxon>
        <taxon>Polyphaga</taxon>
        <taxon>Cucujiformia</taxon>
        <taxon>Coccinelloidea</taxon>
        <taxon>Coccinellidae</taxon>
        <taxon>Epilachninae</taxon>
        <taxon>Epilachnini</taxon>
        <taxon>Henosepilachna</taxon>
    </lineage>
</organism>
<reference evidence="1 2" key="1">
    <citation type="submission" date="2023-03" db="EMBL/GenBank/DDBJ databases">
        <title>Genome insight into feeding habits of ladybird beetles.</title>
        <authorList>
            <person name="Li H.-S."/>
            <person name="Huang Y.-H."/>
            <person name="Pang H."/>
        </authorList>
    </citation>
    <scope>NUCLEOTIDE SEQUENCE [LARGE SCALE GENOMIC DNA]</scope>
    <source>
        <strain evidence="1">SYSU_2023b</strain>
        <tissue evidence="1">Whole body</tissue>
    </source>
</reference>
<protein>
    <submittedName>
        <fullName evidence="1">Uncharacterized protein</fullName>
    </submittedName>
</protein>
<name>A0AAW1URU2_9CUCU</name>
<evidence type="ECO:0000313" key="1">
    <source>
        <dbReference type="EMBL" id="KAK9885533.1"/>
    </source>
</evidence>
<dbReference type="AlphaFoldDB" id="A0AAW1URU2"/>
<sequence length="72" mass="7913">MPQLCCRAISGGLGDVAGSIPGEPPHCAIAVQENKGQIITPTIILNFNARSWRIRRKLIDLEPNWMTTINNT</sequence>
<comment type="caution">
    <text evidence="1">The sequence shown here is derived from an EMBL/GenBank/DDBJ whole genome shotgun (WGS) entry which is preliminary data.</text>
</comment>
<dbReference type="Proteomes" id="UP001431783">
    <property type="component" value="Unassembled WGS sequence"/>
</dbReference>
<proteinExistence type="predicted"/>